<evidence type="ECO:0000313" key="1">
    <source>
        <dbReference type="EMBL" id="CRY93699.1"/>
    </source>
</evidence>
<name>A0A0H5PWY8_9ZZZZ</name>
<sequence>MTDLEKSKIIAACEAVAVPDDEIDYSDIPEITDFSGFKPLAQHSEYFKPVKEQVSIRFNKVLLEHFRSKGRGWQSEVNDFLMSAYMQGQI</sequence>
<protein>
    <submittedName>
        <fullName evidence="1">Uncharacterized protein</fullName>
    </submittedName>
</protein>
<reference evidence="1" key="2">
    <citation type="submission" date="2015-07" db="EMBL/GenBank/DDBJ databases">
        <title>Plasmids, circular viruses and viroids from rat gut.</title>
        <authorList>
            <person name="Jorgensen T.J."/>
            <person name="Hansen M.A."/>
            <person name="Xu Z."/>
            <person name="Tabak M.A."/>
            <person name="Sorensen S.J."/>
            <person name="Hansen L.H."/>
        </authorList>
    </citation>
    <scope>NUCLEOTIDE SEQUENCE</scope>
    <source>
        <plasmid evidence="1">pRGRH0050</plasmid>
    </source>
</reference>
<geneLocation type="plasmid" evidence="1">
    <name>pRGRH0050</name>
</geneLocation>
<dbReference type="AlphaFoldDB" id="A0A0H5PWY8"/>
<organism evidence="1">
    <name type="scientific">uncultured prokaryote</name>
    <dbReference type="NCBI Taxonomy" id="198431"/>
    <lineage>
        <taxon>unclassified sequences</taxon>
        <taxon>environmental samples</taxon>
    </lineage>
</organism>
<reference evidence="1" key="1">
    <citation type="submission" date="2015-06" db="EMBL/GenBank/DDBJ databases">
        <authorList>
            <person name="Joergensen T."/>
        </authorList>
    </citation>
    <scope>NUCLEOTIDE SEQUENCE</scope>
    <source>
        <plasmid evidence="1">pRGRH0050</plasmid>
    </source>
</reference>
<keyword evidence="1" id="KW-0614">Plasmid</keyword>
<dbReference type="InterPro" id="IPR025528">
    <property type="entry name" value="BrnA_antitoxin"/>
</dbReference>
<dbReference type="Pfam" id="PF14384">
    <property type="entry name" value="BrnA_antitoxin"/>
    <property type="match status" value="1"/>
</dbReference>
<accession>A0A0H5PWY8</accession>
<proteinExistence type="predicted"/>
<dbReference type="EMBL" id="LN852741">
    <property type="protein sequence ID" value="CRY93699.1"/>
    <property type="molecule type" value="Genomic_DNA"/>
</dbReference>